<keyword evidence="1" id="KW-0732">Signal</keyword>
<sequence>MDLAGTGSSLRHIFLAVLLVVRASAFRAGDTYVCRFFNNGSNSCYSDCPPFTTNAKKIFALESGRLDPMYHLVCNDNPVSGPWETSDGFGFSLPVNKTDDYIGSCIFNVRKNTEWECIGSSVCRIDTVGSRSCVPSAPLRGLNYSGKPGQRMRAVA</sequence>
<reference evidence="2 3" key="1">
    <citation type="journal article" date="2016" name="Nat. Commun.">
        <title>Extremotolerant tardigrade genome and improved radiotolerance of human cultured cells by tardigrade-unique protein.</title>
        <authorList>
            <person name="Hashimoto T."/>
            <person name="Horikawa D.D."/>
            <person name="Saito Y."/>
            <person name="Kuwahara H."/>
            <person name="Kozuka-Hata H."/>
            <person name="Shin-I T."/>
            <person name="Minakuchi Y."/>
            <person name="Ohishi K."/>
            <person name="Motoyama A."/>
            <person name="Aizu T."/>
            <person name="Enomoto A."/>
            <person name="Kondo K."/>
            <person name="Tanaka S."/>
            <person name="Hara Y."/>
            <person name="Koshikawa S."/>
            <person name="Sagara H."/>
            <person name="Miura T."/>
            <person name="Yokobori S."/>
            <person name="Miyagawa K."/>
            <person name="Suzuki Y."/>
            <person name="Kubo T."/>
            <person name="Oyama M."/>
            <person name="Kohara Y."/>
            <person name="Fujiyama A."/>
            <person name="Arakawa K."/>
            <person name="Katayama T."/>
            <person name="Toyoda A."/>
            <person name="Kunieda T."/>
        </authorList>
    </citation>
    <scope>NUCLEOTIDE SEQUENCE [LARGE SCALE GENOMIC DNA]</scope>
    <source>
        <strain evidence="2 3">YOKOZUNA-1</strain>
    </source>
</reference>
<dbReference type="Proteomes" id="UP000186922">
    <property type="component" value="Unassembled WGS sequence"/>
</dbReference>
<organism evidence="2 3">
    <name type="scientific">Ramazzottius varieornatus</name>
    <name type="common">Water bear</name>
    <name type="synonym">Tardigrade</name>
    <dbReference type="NCBI Taxonomy" id="947166"/>
    <lineage>
        <taxon>Eukaryota</taxon>
        <taxon>Metazoa</taxon>
        <taxon>Ecdysozoa</taxon>
        <taxon>Tardigrada</taxon>
        <taxon>Eutardigrada</taxon>
        <taxon>Parachela</taxon>
        <taxon>Hypsibioidea</taxon>
        <taxon>Ramazzottiidae</taxon>
        <taxon>Ramazzottius</taxon>
    </lineage>
</organism>
<dbReference type="EMBL" id="BDGG01000005">
    <property type="protein sequence ID" value="GAU99859.1"/>
    <property type="molecule type" value="Genomic_DNA"/>
</dbReference>
<evidence type="ECO:0000256" key="1">
    <source>
        <dbReference type="SAM" id="SignalP"/>
    </source>
</evidence>
<feature type="signal peptide" evidence="1">
    <location>
        <begin position="1"/>
        <end position="25"/>
    </location>
</feature>
<gene>
    <name evidence="2" type="primary">RvY_10799-1</name>
    <name evidence="2" type="synonym">RvY_10799.1</name>
    <name evidence="2" type="ORF">RvY_10799</name>
</gene>
<evidence type="ECO:0000313" key="2">
    <source>
        <dbReference type="EMBL" id="GAU99859.1"/>
    </source>
</evidence>
<feature type="chain" id="PRO_5008898327" evidence="1">
    <location>
        <begin position="26"/>
        <end position="156"/>
    </location>
</feature>
<dbReference type="AlphaFoldDB" id="A0A1D1VDZ4"/>
<accession>A0A1D1VDZ4</accession>
<keyword evidence="3" id="KW-1185">Reference proteome</keyword>
<name>A0A1D1VDZ4_RAMVA</name>
<comment type="caution">
    <text evidence="2">The sequence shown here is derived from an EMBL/GenBank/DDBJ whole genome shotgun (WGS) entry which is preliminary data.</text>
</comment>
<proteinExistence type="predicted"/>
<evidence type="ECO:0000313" key="3">
    <source>
        <dbReference type="Proteomes" id="UP000186922"/>
    </source>
</evidence>
<protein>
    <submittedName>
        <fullName evidence="2">Uncharacterized protein</fullName>
    </submittedName>
</protein>